<evidence type="ECO:0000313" key="6">
    <source>
        <dbReference type="Proteomes" id="UP000183997"/>
    </source>
</evidence>
<dbReference type="InterPro" id="IPR056798">
    <property type="entry name" value="ADH_Fe_C"/>
</dbReference>
<dbReference type="Pfam" id="PF00465">
    <property type="entry name" value="Fe-ADH"/>
    <property type="match status" value="1"/>
</dbReference>
<dbReference type="PANTHER" id="PTHR11496:SF102">
    <property type="entry name" value="ALCOHOL DEHYDROGENASE 4"/>
    <property type="match status" value="1"/>
</dbReference>
<dbReference type="Gene3D" id="3.40.50.1970">
    <property type="match status" value="1"/>
</dbReference>
<dbReference type="PANTHER" id="PTHR11496">
    <property type="entry name" value="ALCOHOL DEHYDROGENASE"/>
    <property type="match status" value="1"/>
</dbReference>
<gene>
    <name evidence="5" type="ORF">SAMN02745123_02536</name>
</gene>
<name>A0A1M6U069_9FIRM</name>
<comment type="similarity">
    <text evidence="1">Belongs to the iron-containing alcohol dehydrogenase family.</text>
</comment>
<dbReference type="GO" id="GO:0046872">
    <property type="term" value="F:metal ion binding"/>
    <property type="evidence" value="ECO:0007669"/>
    <property type="project" value="InterPro"/>
</dbReference>
<dbReference type="InterPro" id="IPR039697">
    <property type="entry name" value="Alcohol_dehydrogenase_Fe"/>
</dbReference>
<dbReference type="EMBL" id="FRAR01000018">
    <property type="protein sequence ID" value="SHK62543.1"/>
    <property type="molecule type" value="Genomic_DNA"/>
</dbReference>
<dbReference type="RefSeq" id="WP_072914921.1">
    <property type="nucleotide sequence ID" value="NZ_FRAR01000018.1"/>
</dbReference>
<dbReference type="SUPFAM" id="SSF56796">
    <property type="entry name" value="Dehydroquinate synthase-like"/>
    <property type="match status" value="1"/>
</dbReference>
<accession>A0A1M6U069</accession>
<dbReference type="Proteomes" id="UP000183997">
    <property type="component" value="Unassembled WGS sequence"/>
</dbReference>
<dbReference type="STRING" id="1121421.SAMN02745123_02536"/>
<dbReference type="CDD" id="cd08181">
    <property type="entry name" value="PPD-like"/>
    <property type="match status" value="1"/>
</dbReference>
<feature type="domain" description="Fe-containing alcohol dehydrogenase-like C-terminal" evidence="4">
    <location>
        <begin position="186"/>
        <end position="362"/>
    </location>
</feature>
<reference evidence="6" key="1">
    <citation type="submission" date="2016-11" db="EMBL/GenBank/DDBJ databases">
        <authorList>
            <person name="Varghese N."/>
            <person name="Submissions S."/>
        </authorList>
    </citation>
    <scope>NUCLEOTIDE SEQUENCE [LARGE SCALE GENOMIC DNA]</scope>
    <source>
        <strain evidence="6">DSM 10349</strain>
    </source>
</reference>
<organism evidence="5 6">
    <name type="scientific">Desulforamulus aeronauticus DSM 10349</name>
    <dbReference type="NCBI Taxonomy" id="1121421"/>
    <lineage>
        <taxon>Bacteria</taxon>
        <taxon>Bacillati</taxon>
        <taxon>Bacillota</taxon>
        <taxon>Clostridia</taxon>
        <taxon>Eubacteriales</taxon>
        <taxon>Peptococcaceae</taxon>
        <taxon>Desulforamulus</taxon>
    </lineage>
</organism>
<feature type="domain" description="Alcohol dehydrogenase iron-type/glycerol dehydrogenase GldA" evidence="3">
    <location>
        <begin position="9"/>
        <end position="174"/>
    </location>
</feature>
<evidence type="ECO:0000259" key="3">
    <source>
        <dbReference type="Pfam" id="PF00465"/>
    </source>
</evidence>
<evidence type="ECO:0000259" key="4">
    <source>
        <dbReference type="Pfam" id="PF25137"/>
    </source>
</evidence>
<sequence>MQFTFRMTTRLFLGEHCVDKHSSELAALGKRALLVTGGRSSKQNGSLADMMAALTKEGISYEIFDQVEQNPSLNTVYQGSKQAREMKADFIIGIGGGSPLDAAKAVAILAVNDISQQELMAKNWSKDPLPVVAVPTTAGAGSEVTPYAILTVDWAETKLSIAGENLFPVVSYLDGRYMMDLPWDVTANTAVDALSHSIEGYISKRASVMTDLLALESIGILGRILRTIDPQNITLREREELLYASMLAGMVVAQTATGVVHGLGYQLTYFKGLPHGLANGVILKSALKFMAQAAPDRVQKVVEKMGCCDLQELGELCKRVLPPVQLKLTAEEQAKYVSKTMQSKNVDNCFKRPSEEDLRRILVESELI</sequence>
<evidence type="ECO:0000256" key="1">
    <source>
        <dbReference type="ARBA" id="ARBA00007358"/>
    </source>
</evidence>
<dbReference type="GO" id="GO:0004022">
    <property type="term" value="F:alcohol dehydrogenase (NAD+) activity"/>
    <property type="evidence" value="ECO:0007669"/>
    <property type="project" value="TreeGrafter"/>
</dbReference>
<proteinExistence type="inferred from homology"/>
<dbReference type="InterPro" id="IPR001670">
    <property type="entry name" value="ADH_Fe/GldA"/>
</dbReference>
<keyword evidence="2" id="KW-0560">Oxidoreductase</keyword>
<evidence type="ECO:0000256" key="2">
    <source>
        <dbReference type="ARBA" id="ARBA00023002"/>
    </source>
</evidence>
<protein>
    <submittedName>
        <fullName evidence="5">Alcohol dehydrogenase, class IV</fullName>
    </submittedName>
</protein>
<dbReference type="Pfam" id="PF25137">
    <property type="entry name" value="ADH_Fe_C"/>
    <property type="match status" value="1"/>
</dbReference>
<dbReference type="OrthoDB" id="5445534at2"/>
<keyword evidence="6" id="KW-1185">Reference proteome</keyword>
<dbReference type="Gene3D" id="1.20.1090.10">
    <property type="entry name" value="Dehydroquinate synthase-like - alpha domain"/>
    <property type="match status" value="1"/>
</dbReference>
<dbReference type="AlphaFoldDB" id="A0A1M6U069"/>
<evidence type="ECO:0000313" key="5">
    <source>
        <dbReference type="EMBL" id="SHK62543.1"/>
    </source>
</evidence>
<dbReference type="FunFam" id="3.40.50.1970:FF:000003">
    <property type="entry name" value="Alcohol dehydrogenase, iron-containing"/>
    <property type="match status" value="1"/>
</dbReference>